<proteinExistence type="predicted"/>
<protein>
    <submittedName>
        <fullName evidence="1">Uncharacterized protein</fullName>
    </submittedName>
</protein>
<evidence type="ECO:0000313" key="1">
    <source>
        <dbReference type="EMBL" id="PWZ53164.1"/>
    </source>
</evidence>
<sequence>MRGLRLWEFLTGDLKCLSCPAAPLLPKILEKVSNDQKQELIAKYDDLISSYESAFSIYRTWLDEDARAGAILDASMDDHLHADIVDFDIAH</sequence>
<dbReference type="Proteomes" id="UP000251960">
    <property type="component" value="Chromosome 1"/>
</dbReference>
<organism evidence="1">
    <name type="scientific">Zea mays</name>
    <name type="common">Maize</name>
    <dbReference type="NCBI Taxonomy" id="4577"/>
    <lineage>
        <taxon>Eukaryota</taxon>
        <taxon>Viridiplantae</taxon>
        <taxon>Streptophyta</taxon>
        <taxon>Embryophyta</taxon>
        <taxon>Tracheophyta</taxon>
        <taxon>Spermatophyta</taxon>
        <taxon>Magnoliopsida</taxon>
        <taxon>Liliopsida</taxon>
        <taxon>Poales</taxon>
        <taxon>Poaceae</taxon>
        <taxon>PACMAD clade</taxon>
        <taxon>Panicoideae</taxon>
        <taxon>Andropogonodae</taxon>
        <taxon>Andropogoneae</taxon>
        <taxon>Tripsacinae</taxon>
        <taxon>Zea</taxon>
    </lineage>
</organism>
<gene>
    <name evidence="1" type="ORF">Zm00014a_016321</name>
</gene>
<reference evidence="1" key="1">
    <citation type="journal article" date="2018" name="Nat. Genet.">
        <title>Extensive intraspecific gene order and gene structural variations between Mo17 and other maize genomes.</title>
        <authorList>
            <person name="Sun S."/>
            <person name="Zhou Y."/>
            <person name="Chen J."/>
            <person name="Shi J."/>
            <person name="Zhao H."/>
            <person name="Zhao H."/>
            <person name="Song W."/>
            <person name="Zhang M."/>
            <person name="Cui Y."/>
            <person name="Dong X."/>
            <person name="Liu H."/>
            <person name="Ma X."/>
            <person name="Jiao Y."/>
            <person name="Wang B."/>
            <person name="Wei X."/>
            <person name="Stein J.C."/>
            <person name="Glaubitz J.C."/>
            <person name="Lu F."/>
            <person name="Yu G."/>
            <person name="Liang C."/>
            <person name="Fengler K."/>
            <person name="Li B."/>
            <person name="Rafalski A."/>
            <person name="Schnable P.S."/>
            <person name="Ware D.H."/>
            <person name="Buckler E.S."/>
            <person name="Lai J."/>
        </authorList>
    </citation>
    <scope>NUCLEOTIDE SEQUENCE [LARGE SCALE GENOMIC DNA]</scope>
    <source>
        <tissue evidence="1">Seedling</tissue>
    </source>
</reference>
<accession>A0A317Y661</accession>
<dbReference type="AlphaFoldDB" id="A0A317Y661"/>
<name>A0A317Y661_MAIZE</name>
<dbReference type="EMBL" id="NCVQ01000001">
    <property type="protein sequence ID" value="PWZ53164.1"/>
    <property type="molecule type" value="Genomic_DNA"/>
</dbReference>
<comment type="caution">
    <text evidence="1">The sequence shown here is derived from an EMBL/GenBank/DDBJ whole genome shotgun (WGS) entry which is preliminary data.</text>
</comment>